<dbReference type="Gene3D" id="1.10.10.60">
    <property type="entry name" value="Homeodomain-like"/>
    <property type="match status" value="2"/>
</dbReference>
<feature type="transmembrane region" description="Helical" evidence="3">
    <location>
        <begin position="297"/>
        <end position="319"/>
    </location>
</feature>
<dbReference type="PROSITE" id="PS01124">
    <property type="entry name" value="HTH_ARAC_FAMILY_2"/>
    <property type="match status" value="1"/>
</dbReference>
<dbReference type="InterPro" id="IPR018060">
    <property type="entry name" value="HTH_AraC"/>
</dbReference>
<keyword evidence="1" id="KW-0238">DNA-binding</keyword>
<keyword evidence="3" id="KW-0812">Transmembrane</keyword>
<dbReference type="Proteomes" id="UP000824041">
    <property type="component" value="Unassembled WGS sequence"/>
</dbReference>
<evidence type="ECO:0000256" key="1">
    <source>
        <dbReference type="ARBA" id="ARBA00023125"/>
    </source>
</evidence>
<protein>
    <submittedName>
        <fullName evidence="5">AraC family transcriptional regulator</fullName>
    </submittedName>
</protein>
<dbReference type="PANTHER" id="PTHR43280">
    <property type="entry name" value="ARAC-FAMILY TRANSCRIPTIONAL REGULATOR"/>
    <property type="match status" value="1"/>
</dbReference>
<organism evidence="5 6">
    <name type="scientific">Candidatus Blautia faecigallinarum</name>
    <dbReference type="NCBI Taxonomy" id="2838488"/>
    <lineage>
        <taxon>Bacteria</taxon>
        <taxon>Bacillati</taxon>
        <taxon>Bacillota</taxon>
        <taxon>Clostridia</taxon>
        <taxon>Lachnospirales</taxon>
        <taxon>Lachnospiraceae</taxon>
        <taxon>Blautia</taxon>
    </lineage>
</organism>
<dbReference type="Pfam" id="PF12833">
    <property type="entry name" value="HTH_18"/>
    <property type="match status" value="1"/>
</dbReference>
<feature type="transmembrane region" description="Helical" evidence="3">
    <location>
        <begin position="774"/>
        <end position="793"/>
    </location>
</feature>
<gene>
    <name evidence="5" type="ORF">IAA21_12315</name>
</gene>
<name>A0A9D2DUQ0_9FIRM</name>
<feature type="compositionally biased region" description="Polar residues" evidence="2">
    <location>
        <begin position="548"/>
        <end position="557"/>
    </location>
</feature>
<accession>A0A9D2DUQ0</accession>
<comment type="caution">
    <text evidence="5">The sequence shown here is derived from an EMBL/GenBank/DDBJ whole genome shotgun (WGS) entry which is preliminary data.</text>
</comment>
<evidence type="ECO:0000256" key="3">
    <source>
        <dbReference type="SAM" id="Phobius"/>
    </source>
</evidence>
<evidence type="ECO:0000313" key="6">
    <source>
        <dbReference type="Proteomes" id="UP000824041"/>
    </source>
</evidence>
<dbReference type="GO" id="GO:0043565">
    <property type="term" value="F:sequence-specific DNA binding"/>
    <property type="evidence" value="ECO:0007669"/>
    <property type="project" value="InterPro"/>
</dbReference>
<feature type="domain" description="HTH araC/xylS-type" evidence="4">
    <location>
        <begin position="690"/>
        <end position="765"/>
    </location>
</feature>
<dbReference type="AlphaFoldDB" id="A0A9D2DUQ0"/>
<sequence length="912" mass="102893">MKKRKRLKQNDIFSLLRWKGFLILLIFALCLGMAAYKITAHFTDQNPDINDALKEYLTSSFSTNVNNLYLYDIDKPMEDFMDSSAVTSFFFCSEQYPPTEELISYIADSMTAMAEESEYITASAIYASTSNTFISSHWGENEEETAKYHDFLDTMIYNYNSSSLDINKIAGNAYNTFLFKYQDYIVFSKDLTTLSGSSHSTMFFLMDEEAFSAFIYQANEMIPYKVSIYDAHNVLLFSNSEQSGKEVYTHLLNFTADGASDADSSQYIYCSSDITGMQYLLEMDLITLPSETTDPPLLYICIVLASFLLAALLFSLLYFTLRKPSAALSHTAKQLEIETPRSFAAFSHTMEQKISGMVTENSTLKGIVEATSSEAVSHLFAKIIVGETVNKEEAGITLSNTGYGFQLDDIYIAGILHQTVTDFITASTRQHVLNMLSSVFEKFKEKKQCNLCAFLHDEQSFVIIGSFPAGTSIAQGKARINELTSQIREGITLLNAPLTIAFGHMYNSILDLGFSYNEAFKAMHYYQAEAPSSAPSMPALHYAFPSAQDTQLPSPAESSDAEAPQEAIPDIPDPYEQLERRASQIAQLIWDGKVDGLSSLLDRTMSLIFDTEKSAKEQNEQSKQLISAVTSHMLSYPFVNDSHLSNVLDGLPLDDELPAKERQQNLLDALGILCTDFSEALKKLRNPYIIAAQEYIEQNYGNPDLSLEEIAENLKIAPNYLSTIFSKNLGVKLFEYINEYRLDKSIRLLLDTDKTVNDISGECGFGIYYMLNAMYPEGPVFLIIAAVFAFLFYKNASTVSVSPDSVCRSFFVLGKKEVSWDDIKEVGLIGENVFSRKKTRTGHKYIYFSPKEMTKKQRFDMIVKWPPKKMIYVEYQEKGLEYIMSVWGKELKTYNVEDLFPDTEDPNPQSPH</sequence>
<dbReference type="PANTHER" id="PTHR43280:SF2">
    <property type="entry name" value="HTH-TYPE TRANSCRIPTIONAL REGULATOR EXSA"/>
    <property type="match status" value="1"/>
</dbReference>
<keyword evidence="3" id="KW-0472">Membrane</keyword>
<evidence type="ECO:0000259" key="4">
    <source>
        <dbReference type="PROSITE" id="PS01124"/>
    </source>
</evidence>
<dbReference type="EMBL" id="DXBU01000163">
    <property type="protein sequence ID" value="HIZ23557.1"/>
    <property type="molecule type" value="Genomic_DNA"/>
</dbReference>
<keyword evidence="3" id="KW-1133">Transmembrane helix</keyword>
<reference evidence="5" key="2">
    <citation type="submission" date="2021-04" db="EMBL/GenBank/DDBJ databases">
        <authorList>
            <person name="Gilroy R."/>
        </authorList>
    </citation>
    <scope>NUCLEOTIDE SEQUENCE</scope>
    <source>
        <strain evidence="5">14324</strain>
    </source>
</reference>
<evidence type="ECO:0000256" key="2">
    <source>
        <dbReference type="SAM" id="MobiDB-lite"/>
    </source>
</evidence>
<feature type="region of interest" description="Disordered" evidence="2">
    <location>
        <begin position="548"/>
        <end position="571"/>
    </location>
</feature>
<dbReference type="SMART" id="SM00342">
    <property type="entry name" value="HTH_ARAC"/>
    <property type="match status" value="1"/>
</dbReference>
<proteinExistence type="predicted"/>
<dbReference type="GO" id="GO:0003700">
    <property type="term" value="F:DNA-binding transcription factor activity"/>
    <property type="evidence" value="ECO:0007669"/>
    <property type="project" value="InterPro"/>
</dbReference>
<reference evidence="5" key="1">
    <citation type="journal article" date="2021" name="PeerJ">
        <title>Extensive microbial diversity within the chicken gut microbiome revealed by metagenomics and culture.</title>
        <authorList>
            <person name="Gilroy R."/>
            <person name="Ravi A."/>
            <person name="Getino M."/>
            <person name="Pursley I."/>
            <person name="Horton D.L."/>
            <person name="Alikhan N.F."/>
            <person name="Baker D."/>
            <person name="Gharbi K."/>
            <person name="Hall N."/>
            <person name="Watson M."/>
            <person name="Adriaenssens E.M."/>
            <person name="Foster-Nyarko E."/>
            <person name="Jarju S."/>
            <person name="Secka A."/>
            <person name="Antonio M."/>
            <person name="Oren A."/>
            <person name="Chaudhuri R.R."/>
            <person name="La Ragione R."/>
            <person name="Hildebrand F."/>
            <person name="Pallen M.J."/>
        </authorList>
    </citation>
    <scope>NUCLEOTIDE SEQUENCE</scope>
    <source>
        <strain evidence="5">14324</strain>
    </source>
</reference>
<evidence type="ECO:0000313" key="5">
    <source>
        <dbReference type="EMBL" id="HIZ23557.1"/>
    </source>
</evidence>